<protein>
    <submittedName>
        <fullName evidence="1">Uncharacterized protein</fullName>
    </submittedName>
</protein>
<dbReference type="EMBL" id="JAVFKY010000004">
    <property type="protein sequence ID" value="KAK5577264.1"/>
    <property type="molecule type" value="Genomic_DNA"/>
</dbReference>
<dbReference type="Proteomes" id="UP001344447">
    <property type="component" value="Unassembled WGS sequence"/>
</dbReference>
<sequence>MLFKSLSQIINTQNNGNKFNNLNNNNDLTSISYSQNDSSTSVKTSAVFTRPMYWTNL</sequence>
<proteinExistence type="predicted"/>
<comment type="caution">
    <text evidence="1">The sequence shown here is derived from an EMBL/GenBank/DDBJ whole genome shotgun (WGS) entry which is preliminary data.</text>
</comment>
<dbReference type="AlphaFoldDB" id="A0AAN7YMT7"/>
<reference evidence="1 2" key="1">
    <citation type="submission" date="2023-11" db="EMBL/GenBank/DDBJ databases">
        <title>Dfirmibasis_genome.</title>
        <authorList>
            <person name="Edelbroek B."/>
            <person name="Kjellin J."/>
            <person name="Jerlstrom-Hultqvist J."/>
            <person name="Soderbom F."/>
        </authorList>
    </citation>
    <scope>NUCLEOTIDE SEQUENCE [LARGE SCALE GENOMIC DNA]</scope>
    <source>
        <strain evidence="1 2">TNS-C-14</strain>
    </source>
</reference>
<organism evidence="1 2">
    <name type="scientific">Dictyostelium firmibasis</name>
    <dbReference type="NCBI Taxonomy" id="79012"/>
    <lineage>
        <taxon>Eukaryota</taxon>
        <taxon>Amoebozoa</taxon>
        <taxon>Evosea</taxon>
        <taxon>Eumycetozoa</taxon>
        <taxon>Dictyostelia</taxon>
        <taxon>Dictyosteliales</taxon>
        <taxon>Dictyosteliaceae</taxon>
        <taxon>Dictyostelium</taxon>
    </lineage>
</organism>
<gene>
    <name evidence="1" type="ORF">RB653_002205</name>
</gene>
<name>A0AAN7YMT7_9MYCE</name>
<accession>A0AAN7YMT7</accession>
<keyword evidence="2" id="KW-1185">Reference proteome</keyword>
<evidence type="ECO:0000313" key="2">
    <source>
        <dbReference type="Proteomes" id="UP001344447"/>
    </source>
</evidence>
<evidence type="ECO:0000313" key="1">
    <source>
        <dbReference type="EMBL" id="KAK5577264.1"/>
    </source>
</evidence>